<proteinExistence type="predicted"/>
<name>A0A914ZC37_9BILA</name>
<evidence type="ECO:0000313" key="1">
    <source>
        <dbReference type="Proteomes" id="UP000887577"/>
    </source>
</evidence>
<protein>
    <submittedName>
        <fullName evidence="2">Uncharacterized protein</fullName>
    </submittedName>
</protein>
<sequence length="170" mass="19779">MRKLQNDANPQSKRLKTLKQGIAKKIALRRDKISTYYKDNTNTADIAALESEVAKYEVDKSAIGRLQEMESIINEIGRKDPAAQLAIDRLRVQGYFSFDKFRDFFDNNNTKTKKILMEALNARRSKIDYNFWTSLVNNYASWKTVFGQHPDIHRVPVFVQTIEEAFNKLK</sequence>
<dbReference type="WBParaSite" id="PSU_v2.g781.t1">
    <property type="protein sequence ID" value="PSU_v2.g781.t1"/>
    <property type="gene ID" value="PSU_v2.g781"/>
</dbReference>
<keyword evidence="1" id="KW-1185">Reference proteome</keyword>
<reference evidence="2" key="1">
    <citation type="submission" date="2022-11" db="UniProtKB">
        <authorList>
            <consortium name="WormBaseParasite"/>
        </authorList>
    </citation>
    <scope>IDENTIFICATION</scope>
</reference>
<organism evidence="1 2">
    <name type="scientific">Panagrolaimus superbus</name>
    <dbReference type="NCBI Taxonomy" id="310955"/>
    <lineage>
        <taxon>Eukaryota</taxon>
        <taxon>Metazoa</taxon>
        <taxon>Ecdysozoa</taxon>
        <taxon>Nematoda</taxon>
        <taxon>Chromadorea</taxon>
        <taxon>Rhabditida</taxon>
        <taxon>Tylenchina</taxon>
        <taxon>Panagrolaimomorpha</taxon>
        <taxon>Panagrolaimoidea</taxon>
        <taxon>Panagrolaimidae</taxon>
        <taxon>Panagrolaimus</taxon>
    </lineage>
</organism>
<dbReference type="Proteomes" id="UP000887577">
    <property type="component" value="Unplaced"/>
</dbReference>
<evidence type="ECO:0000313" key="2">
    <source>
        <dbReference type="WBParaSite" id="PSU_v2.g781.t1"/>
    </source>
</evidence>
<accession>A0A914ZC37</accession>
<dbReference type="AlphaFoldDB" id="A0A914ZC37"/>